<feature type="compositionally biased region" description="Polar residues" evidence="2">
    <location>
        <begin position="932"/>
        <end position="951"/>
    </location>
</feature>
<feature type="region of interest" description="Disordered" evidence="2">
    <location>
        <begin position="914"/>
        <end position="1001"/>
    </location>
</feature>
<dbReference type="InterPro" id="IPR037119">
    <property type="entry name" value="Haem_oxidase_HugZ-like_sf"/>
</dbReference>
<dbReference type="EMBL" id="JBBPBM010000006">
    <property type="protein sequence ID" value="KAK8579408.1"/>
    <property type="molecule type" value="Genomic_DNA"/>
</dbReference>
<dbReference type="Proteomes" id="UP001472677">
    <property type="component" value="Unassembled WGS sequence"/>
</dbReference>
<protein>
    <recommendedName>
        <fullName evidence="3">UBX domain-containing protein</fullName>
    </recommendedName>
</protein>
<evidence type="ECO:0000313" key="5">
    <source>
        <dbReference type="Proteomes" id="UP001472677"/>
    </source>
</evidence>
<dbReference type="Gene3D" id="3.40.30.10">
    <property type="entry name" value="Glutaredoxin"/>
    <property type="match status" value="1"/>
</dbReference>
<dbReference type="InterPro" id="IPR001012">
    <property type="entry name" value="UBX_dom"/>
</dbReference>
<name>A0ABR2FEP8_9ROSI</name>
<dbReference type="Gene3D" id="3.10.20.90">
    <property type="entry name" value="Phosphatidylinositol 3-kinase Catalytic Subunit, Chain A, domain 1"/>
    <property type="match status" value="1"/>
</dbReference>
<reference evidence="4 5" key="1">
    <citation type="journal article" date="2024" name="G3 (Bethesda)">
        <title>Genome assembly of Hibiscus sabdariffa L. provides insights into metabolisms of medicinal natural products.</title>
        <authorList>
            <person name="Kim T."/>
        </authorList>
    </citation>
    <scope>NUCLEOTIDE SEQUENCE [LARGE SCALE GENOMIC DNA]</scope>
    <source>
        <strain evidence="4">TK-2024</strain>
        <tissue evidence="4">Old leaves</tissue>
    </source>
</reference>
<keyword evidence="5" id="KW-1185">Reference proteome</keyword>
<dbReference type="SUPFAM" id="SSF52833">
    <property type="entry name" value="Thioredoxin-like"/>
    <property type="match status" value="1"/>
</dbReference>
<dbReference type="SUPFAM" id="SSF50475">
    <property type="entry name" value="FMN-binding split barrel"/>
    <property type="match status" value="1"/>
</dbReference>
<dbReference type="Gene3D" id="3.20.180.10">
    <property type="entry name" value="PNP-oxidase-like"/>
    <property type="match status" value="1"/>
</dbReference>
<dbReference type="SMART" id="SM00166">
    <property type="entry name" value="UBX"/>
    <property type="match status" value="1"/>
</dbReference>
<proteinExistence type="predicted"/>
<feature type="region of interest" description="Disordered" evidence="2">
    <location>
        <begin position="663"/>
        <end position="685"/>
    </location>
</feature>
<evidence type="ECO:0000256" key="1">
    <source>
        <dbReference type="ARBA" id="ARBA00022786"/>
    </source>
</evidence>
<comment type="caution">
    <text evidence="4">The sequence shown here is derived from an EMBL/GenBank/DDBJ whole genome shotgun (WGS) entry which is preliminary data.</text>
</comment>
<gene>
    <name evidence="4" type="ORF">V6N12_069734</name>
</gene>
<evidence type="ECO:0000313" key="4">
    <source>
        <dbReference type="EMBL" id="KAK8579408.1"/>
    </source>
</evidence>
<feature type="region of interest" description="Disordered" evidence="2">
    <location>
        <begin position="618"/>
        <end position="637"/>
    </location>
</feature>
<dbReference type="PANTHER" id="PTHR47770">
    <property type="entry name" value="PLANT UBX DOMAIN-CONTAINING PROTEIN 11"/>
    <property type="match status" value="1"/>
</dbReference>
<evidence type="ECO:0000256" key="2">
    <source>
        <dbReference type="SAM" id="MobiDB-lite"/>
    </source>
</evidence>
<dbReference type="SUPFAM" id="SSF54236">
    <property type="entry name" value="Ubiquitin-like"/>
    <property type="match status" value="1"/>
</dbReference>
<feature type="domain" description="UBX" evidence="3">
    <location>
        <begin position="788"/>
        <end position="859"/>
    </location>
</feature>
<dbReference type="PROSITE" id="PS50033">
    <property type="entry name" value="UBX"/>
    <property type="match status" value="1"/>
</dbReference>
<sequence>MAIAAASSFSLGPSRCHFCQIEGAYFSPLLGVNNVWIKHTLDGCKTTDLPGIRCRDPFFGSTQFHWLSVGRNLSLSKVLVAADYSDSVPNSSSYGSNQGYHPLEEIKVCKRIQETKLSSAEIARTTVEANSNALLVFPGTVHSEPHEQISWAEFRYVVDDYGDIFFEILDDENILKDRGASNLVNVLIGMDIPVRDNNQATGDFNFSDVGTDDEFIFDDEYFEVMDSEISEAPVYWGMPDSANTIWVHPIYFAKCLMKAVHVEHDKKMDHPSNGVSIVGCLRPAFVDEESYLRRLFHFEDDEGYASDGKDGEAPTSSSKYGGCKSGSTLYRLEMMRIELFSIYGVQSLISLEDFQDAECDVLVHSTSAILERFSEKGIQCNVALKALCKKKGLQIESLQIEGANLIGVDSLGIDVRVFSGVEVQTRRFPFKIRAMSEAAAEKQIRQLLFPRSRRKKFQSHGDELRDPDFRAPSPDFSVFKISSVKFDFLLSTFIDGKNQKKLFVVYISGEDSDVENVEDSTWTDLKVKESLSKYCILLHIRGGSTDAANFSAIYPQKSFPCITAIGYNGVQVWRSEGFVSAEVLASSLEKAWLSLHIQETTAAVLSAALASKKYESSSSGASTVSQSEQGSSSSASVPLTTMANVDLNLEANIAVTSGVIEENRDSENTVQEKNPELVEKSSSESFSADNLANIVDEQCGITNEDTRTVVSSVTSSPAGYTSENVSSHPEDDCLIPVKDIDHRSSCPSGSSPVSAAEAEKAMQHVKDKGIDDALENTATANIPTDVHLNIRLPDSSSLQERFPVTYTLSMIKDYVDRNQSSGMSSYDLAIPYPRKIFGDQDLSKSLLDLGLLNRQALIVVPHRRTTGFQGQRSSDYNRNLTATEASPGSNGGYFAYVRSLLSYVNPFSYLGGGASSSTTGQESQSGIWEYSPNPTLQNNLSGRNRSTSTASDDSRNRRPVTTRYGSNIHTLKRDEDDDRFSDRNPFWNGNSTQYGGSSDSK</sequence>
<feature type="compositionally biased region" description="Low complexity" evidence="2">
    <location>
        <begin position="915"/>
        <end position="926"/>
    </location>
</feature>
<keyword evidence="1" id="KW-0833">Ubl conjugation pathway</keyword>
<dbReference type="InterPro" id="IPR029071">
    <property type="entry name" value="Ubiquitin-like_domsf"/>
</dbReference>
<dbReference type="InterPro" id="IPR036249">
    <property type="entry name" value="Thioredoxin-like_sf"/>
</dbReference>
<dbReference type="Pfam" id="PF00789">
    <property type="entry name" value="UBX"/>
    <property type="match status" value="1"/>
</dbReference>
<accession>A0ABR2FEP8</accession>
<feature type="compositionally biased region" description="Basic and acidic residues" evidence="2">
    <location>
        <begin position="673"/>
        <end position="682"/>
    </location>
</feature>
<organism evidence="4 5">
    <name type="scientific">Hibiscus sabdariffa</name>
    <name type="common">roselle</name>
    <dbReference type="NCBI Taxonomy" id="183260"/>
    <lineage>
        <taxon>Eukaryota</taxon>
        <taxon>Viridiplantae</taxon>
        <taxon>Streptophyta</taxon>
        <taxon>Embryophyta</taxon>
        <taxon>Tracheophyta</taxon>
        <taxon>Spermatophyta</taxon>
        <taxon>Magnoliopsida</taxon>
        <taxon>eudicotyledons</taxon>
        <taxon>Gunneridae</taxon>
        <taxon>Pentapetalae</taxon>
        <taxon>rosids</taxon>
        <taxon>malvids</taxon>
        <taxon>Malvales</taxon>
        <taxon>Malvaceae</taxon>
        <taxon>Malvoideae</taxon>
        <taxon>Hibiscus</taxon>
    </lineage>
</organism>
<dbReference type="PANTHER" id="PTHR47770:SF1">
    <property type="entry name" value="PLANT UBX DOMAIN-CONTAINING PROTEIN 11"/>
    <property type="match status" value="1"/>
</dbReference>
<evidence type="ECO:0000259" key="3">
    <source>
        <dbReference type="PROSITE" id="PS50033"/>
    </source>
</evidence>
<feature type="compositionally biased region" description="Polar residues" evidence="2">
    <location>
        <begin position="987"/>
        <end position="1001"/>
    </location>
</feature>